<evidence type="ECO:0000256" key="5">
    <source>
        <dbReference type="ARBA" id="ARBA00022750"/>
    </source>
</evidence>
<keyword evidence="6 9" id="KW-0378">Hydrolase</keyword>
<keyword evidence="8 9" id="KW-0472">Membrane</keyword>
<dbReference type="AlphaFoldDB" id="A0A9D2JU90"/>
<evidence type="ECO:0000256" key="9">
    <source>
        <dbReference type="HAMAP-Rule" id="MF_00161"/>
    </source>
</evidence>
<dbReference type="EMBL" id="DXBG01000303">
    <property type="protein sequence ID" value="HIZ66787.1"/>
    <property type="molecule type" value="Genomic_DNA"/>
</dbReference>
<dbReference type="GO" id="GO:0005886">
    <property type="term" value="C:plasma membrane"/>
    <property type="evidence" value="ECO:0007669"/>
    <property type="project" value="UniProtKB-SubCell"/>
</dbReference>
<dbReference type="PANTHER" id="PTHR33695:SF1">
    <property type="entry name" value="LIPOPROTEIN SIGNAL PEPTIDASE"/>
    <property type="match status" value="1"/>
</dbReference>
<evidence type="ECO:0000313" key="13">
    <source>
        <dbReference type="Proteomes" id="UP000824056"/>
    </source>
</evidence>
<evidence type="ECO:0000256" key="1">
    <source>
        <dbReference type="ARBA" id="ARBA00006139"/>
    </source>
</evidence>
<evidence type="ECO:0000256" key="6">
    <source>
        <dbReference type="ARBA" id="ARBA00022801"/>
    </source>
</evidence>
<evidence type="ECO:0000256" key="4">
    <source>
        <dbReference type="ARBA" id="ARBA00022692"/>
    </source>
</evidence>
<comment type="pathway">
    <text evidence="9">Protein modification; lipoprotein biosynthesis (signal peptide cleavage).</text>
</comment>
<comment type="caution">
    <text evidence="12">The sequence shown here is derived from an EMBL/GenBank/DDBJ whole genome shotgun (WGS) entry which is preliminary data.</text>
</comment>
<organism evidence="12 13">
    <name type="scientific">Candidatus Blautia pullicola</name>
    <dbReference type="NCBI Taxonomy" id="2838498"/>
    <lineage>
        <taxon>Bacteria</taxon>
        <taxon>Bacillati</taxon>
        <taxon>Bacillota</taxon>
        <taxon>Clostridia</taxon>
        <taxon>Lachnospirales</taxon>
        <taxon>Lachnospiraceae</taxon>
        <taxon>Blautia</taxon>
    </lineage>
</organism>
<gene>
    <name evidence="9 12" type="primary">lspA</name>
    <name evidence="12" type="ORF">H9809_12975</name>
</gene>
<comment type="catalytic activity">
    <reaction evidence="9 10">
        <text>Release of signal peptides from bacterial membrane prolipoproteins. Hydrolyzes -Xaa-Yaa-Zaa-|-(S,diacylglyceryl)Cys-, in which Xaa is hydrophobic (preferably Leu), and Yaa (Ala or Ser) and Zaa (Gly or Ala) have small, neutral side chains.</text>
        <dbReference type="EC" id="3.4.23.36"/>
    </reaction>
</comment>
<sequence>MEGTKKKLWIFFQFIISTIFLVGLDQWTKKLAVEHLKGQADIELIPGVLCFHYLENRGAAFGTFQNQRTFLLILTSLILLAVCYVLWKLPQDKKYVFLKLLCFAVTAGGIGNLIDRIRLNYVVDFIYFSLIDFPVFNVADIYVTVSMVLLCLLVLFYYKEEDFGFLRWKKKV</sequence>
<dbReference type="EC" id="3.4.23.36" evidence="9"/>
<feature type="active site" evidence="9">
    <location>
        <position position="124"/>
    </location>
</feature>
<dbReference type="Proteomes" id="UP000824056">
    <property type="component" value="Unassembled WGS sequence"/>
</dbReference>
<feature type="transmembrane region" description="Helical" evidence="9">
    <location>
        <begin position="134"/>
        <end position="158"/>
    </location>
</feature>
<evidence type="ECO:0000256" key="8">
    <source>
        <dbReference type="ARBA" id="ARBA00023136"/>
    </source>
</evidence>
<keyword evidence="2 9" id="KW-1003">Cell membrane</keyword>
<comment type="subcellular location">
    <subcellularLocation>
        <location evidence="9">Cell membrane</location>
        <topology evidence="9">Multi-pass membrane protein</topology>
    </subcellularLocation>
</comment>
<dbReference type="InterPro" id="IPR001872">
    <property type="entry name" value="Peptidase_A8"/>
</dbReference>
<name>A0A9D2JU90_9FIRM</name>
<evidence type="ECO:0000256" key="11">
    <source>
        <dbReference type="RuleBase" id="RU004181"/>
    </source>
</evidence>
<feature type="transmembrane region" description="Helical" evidence="9">
    <location>
        <begin position="69"/>
        <end position="87"/>
    </location>
</feature>
<dbReference type="NCBIfam" id="TIGR00077">
    <property type="entry name" value="lspA"/>
    <property type="match status" value="1"/>
</dbReference>
<keyword evidence="7 9" id="KW-1133">Transmembrane helix</keyword>
<evidence type="ECO:0000256" key="2">
    <source>
        <dbReference type="ARBA" id="ARBA00022475"/>
    </source>
</evidence>
<dbReference type="PRINTS" id="PR00781">
    <property type="entry name" value="LIPOSIGPTASE"/>
</dbReference>
<dbReference type="PROSITE" id="PS00855">
    <property type="entry name" value="SPASE_II"/>
    <property type="match status" value="1"/>
</dbReference>
<feature type="transmembrane region" description="Helical" evidence="9">
    <location>
        <begin position="96"/>
        <end position="114"/>
    </location>
</feature>
<accession>A0A9D2JU90</accession>
<dbReference type="GO" id="GO:0006508">
    <property type="term" value="P:proteolysis"/>
    <property type="evidence" value="ECO:0007669"/>
    <property type="project" value="UniProtKB-KW"/>
</dbReference>
<evidence type="ECO:0000256" key="10">
    <source>
        <dbReference type="RuleBase" id="RU000594"/>
    </source>
</evidence>
<proteinExistence type="inferred from homology"/>
<dbReference type="Pfam" id="PF01252">
    <property type="entry name" value="Peptidase_A8"/>
    <property type="match status" value="1"/>
</dbReference>
<keyword evidence="5 9" id="KW-0064">Aspartyl protease</keyword>
<comment type="function">
    <text evidence="9 10">This protein specifically catalyzes the removal of signal peptides from prolipoproteins.</text>
</comment>
<evidence type="ECO:0000256" key="3">
    <source>
        <dbReference type="ARBA" id="ARBA00022670"/>
    </source>
</evidence>
<reference evidence="12" key="2">
    <citation type="submission" date="2021-04" db="EMBL/GenBank/DDBJ databases">
        <authorList>
            <person name="Gilroy R."/>
        </authorList>
    </citation>
    <scope>NUCLEOTIDE SEQUENCE</scope>
    <source>
        <strain evidence="12">1068</strain>
    </source>
</reference>
<dbReference type="GO" id="GO:0004190">
    <property type="term" value="F:aspartic-type endopeptidase activity"/>
    <property type="evidence" value="ECO:0007669"/>
    <property type="project" value="UniProtKB-UniRule"/>
</dbReference>
<protein>
    <recommendedName>
        <fullName evidence="9">Lipoprotein signal peptidase</fullName>
        <ecNumber evidence="9">3.4.23.36</ecNumber>
    </recommendedName>
    <alternativeName>
        <fullName evidence="9">Prolipoprotein signal peptidase</fullName>
    </alternativeName>
    <alternativeName>
        <fullName evidence="9">Signal peptidase II</fullName>
        <shortName evidence="9">SPase II</shortName>
    </alternativeName>
</protein>
<reference evidence="12" key="1">
    <citation type="journal article" date="2021" name="PeerJ">
        <title>Extensive microbial diversity within the chicken gut microbiome revealed by metagenomics and culture.</title>
        <authorList>
            <person name="Gilroy R."/>
            <person name="Ravi A."/>
            <person name="Getino M."/>
            <person name="Pursley I."/>
            <person name="Horton D.L."/>
            <person name="Alikhan N.F."/>
            <person name="Baker D."/>
            <person name="Gharbi K."/>
            <person name="Hall N."/>
            <person name="Watson M."/>
            <person name="Adriaenssens E.M."/>
            <person name="Foster-Nyarko E."/>
            <person name="Jarju S."/>
            <person name="Secka A."/>
            <person name="Antonio M."/>
            <person name="Oren A."/>
            <person name="Chaudhuri R.R."/>
            <person name="La Ragione R."/>
            <person name="Hildebrand F."/>
            <person name="Pallen M.J."/>
        </authorList>
    </citation>
    <scope>NUCLEOTIDE SEQUENCE</scope>
    <source>
        <strain evidence="12">1068</strain>
    </source>
</reference>
<keyword evidence="4 9" id="KW-0812">Transmembrane</keyword>
<dbReference type="PANTHER" id="PTHR33695">
    <property type="entry name" value="LIPOPROTEIN SIGNAL PEPTIDASE"/>
    <property type="match status" value="1"/>
</dbReference>
<feature type="transmembrane region" description="Helical" evidence="9">
    <location>
        <begin position="7"/>
        <end position="24"/>
    </location>
</feature>
<feature type="active site" evidence="9">
    <location>
        <position position="140"/>
    </location>
</feature>
<evidence type="ECO:0000313" key="12">
    <source>
        <dbReference type="EMBL" id="HIZ66787.1"/>
    </source>
</evidence>
<dbReference type="HAMAP" id="MF_00161">
    <property type="entry name" value="LspA"/>
    <property type="match status" value="1"/>
</dbReference>
<evidence type="ECO:0000256" key="7">
    <source>
        <dbReference type="ARBA" id="ARBA00022989"/>
    </source>
</evidence>
<comment type="similarity">
    <text evidence="1 9 11">Belongs to the peptidase A8 family.</text>
</comment>
<keyword evidence="3 9" id="KW-0645">Protease</keyword>